<dbReference type="Gene3D" id="3.40.830.10">
    <property type="entry name" value="LigB-like"/>
    <property type="match status" value="2"/>
</dbReference>
<comment type="caution">
    <text evidence="1">The sequence shown here is derived from an EMBL/GenBank/DDBJ whole genome shotgun (WGS) entry which is preliminary data.</text>
</comment>
<accession>A0A641ANR5</accession>
<dbReference type="OrthoDB" id="4543339at2"/>
<evidence type="ECO:0000313" key="2">
    <source>
        <dbReference type="Proteomes" id="UP001515100"/>
    </source>
</evidence>
<evidence type="ECO:0008006" key="3">
    <source>
        <dbReference type="Google" id="ProtNLM"/>
    </source>
</evidence>
<evidence type="ECO:0000313" key="1">
    <source>
        <dbReference type="EMBL" id="KAA1376442.1"/>
    </source>
</evidence>
<name>A0A641ANR5_9ACTN</name>
<proteinExistence type="predicted"/>
<dbReference type="Proteomes" id="UP001515100">
    <property type="component" value="Unassembled WGS sequence"/>
</dbReference>
<organism evidence="1 2">
    <name type="scientific">Aeromicrobium fastidiosum</name>
    <dbReference type="NCBI Taxonomy" id="52699"/>
    <lineage>
        <taxon>Bacteria</taxon>
        <taxon>Bacillati</taxon>
        <taxon>Actinomycetota</taxon>
        <taxon>Actinomycetes</taxon>
        <taxon>Propionibacteriales</taxon>
        <taxon>Nocardioidaceae</taxon>
        <taxon>Aeromicrobium</taxon>
    </lineage>
</organism>
<keyword evidence="2" id="KW-1185">Reference proteome</keyword>
<protein>
    <recommendedName>
        <fullName evidence="3">Extradiol ring-cleavage dioxygenase class III enzyme subunit B domain-containing protein</fullName>
    </recommendedName>
</protein>
<sequence>MIVAAAVCPHPPLLVPEVAPGTTDELADLRAACHAAVGTLTAMEPDRIVVVGAGELDRDLDETAGGTLAGYGVDRRAGGDDVLLPLSLTIGAWLLDEAGWTGPRTYSTGRPAIDAGSRVAVLVMADGSNGRSEKAPGFLDDRAEPFDASISSALAGGDPAALVALDPALGAELGASGVPPLRTLGTIVLDATRGASVTAHLRYDGAPLGVGYVVADWLLTT</sequence>
<dbReference type="EMBL" id="SDPP02000003">
    <property type="protein sequence ID" value="KAA1376442.1"/>
    <property type="molecule type" value="Genomic_DNA"/>
</dbReference>
<gene>
    <name evidence="1" type="ORF">ESP62_013530</name>
</gene>
<reference evidence="1" key="1">
    <citation type="submission" date="2019-09" db="EMBL/GenBank/DDBJ databases">
        <authorList>
            <person name="Li J."/>
        </authorList>
    </citation>
    <scope>NUCLEOTIDE SEQUENCE [LARGE SCALE GENOMIC DNA]</scope>
    <source>
        <strain evidence="1">NRBC 14897</strain>
    </source>
</reference>
<dbReference type="RefSeq" id="WP_129184506.1">
    <property type="nucleotide sequence ID" value="NZ_JAGIOG010000001.1"/>
</dbReference>
<dbReference type="AlphaFoldDB" id="A0A641ANR5"/>